<keyword evidence="4" id="KW-1185">Reference proteome</keyword>
<evidence type="ECO:0000313" key="3">
    <source>
        <dbReference type="EMBL" id="RZS57881.1"/>
    </source>
</evidence>
<sequence length="165" mass="17642">MTLDILDAPQTLDPPTQDPAAGSAPLVCRLVTQHGAVWATNATLDTVLAQPGDQVLFFHGDPVRFPEVLDVAVVLPELQRVAARPFGIAVACRADEDALARRFASTRWPALVFLRDGQYVGVIAGMHDWTDYVAQVAQMLSQPTRRVPGVGIPLVAAGQNGPACH</sequence>
<evidence type="ECO:0000256" key="1">
    <source>
        <dbReference type="ARBA" id="ARBA00009004"/>
    </source>
</evidence>
<reference evidence="3 4" key="1">
    <citation type="submission" date="2019-02" db="EMBL/GenBank/DDBJ databases">
        <title>Genomic Encyclopedia of Type Strains, Phase IV (KMG-IV): sequencing the most valuable type-strain genomes for metagenomic binning, comparative biology and taxonomic classification.</title>
        <authorList>
            <person name="Goeker M."/>
        </authorList>
    </citation>
    <scope>NUCLEOTIDE SEQUENCE [LARGE SCALE GENOMIC DNA]</scope>
    <source>
        <strain evidence="3 4">DSM 10617</strain>
    </source>
</reference>
<organism evidence="3 4">
    <name type="scientific">Sphaerotilus mobilis</name>
    <dbReference type="NCBI Taxonomy" id="47994"/>
    <lineage>
        <taxon>Bacteria</taxon>
        <taxon>Pseudomonadati</taxon>
        <taxon>Pseudomonadota</taxon>
        <taxon>Betaproteobacteria</taxon>
        <taxon>Burkholderiales</taxon>
        <taxon>Sphaerotilaceae</taxon>
        <taxon>Sphaerotilus</taxon>
    </lineage>
</organism>
<gene>
    <name evidence="3" type="ORF">EV685_0154</name>
</gene>
<dbReference type="AlphaFoldDB" id="A0A4Q7LTU9"/>
<dbReference type="SUPFAM" id="SSF52833">
    <property type="entry name" value="Thioredoxin-like"/>
    <property type="match status" value="1"/>
</dbReference>
<dbReference type="InterPro" id="IPR010893">
    <property type="entry name" value="NiFe-hyd_mat_HyaE"/>
</dbReference>
<dbReference type="Gene3D" id="3.40.30.10">
    <property type="entry name" value="Glutaredoxin"/>
    <property type="match status" value="1"/>
</dbReference>
<accession>A0A4Q7LTU9</accession>
<protein>
    <submittedName>
        <fullName evidence="3">Hydrogenase-1 operon protein HyaE</fullName>
    </submittedName>
</protein>
<proteinExistence type="inferred from homology"/>
<evidence type="ECO:0000313" key="4">
    <source>
        <dbReference type="Proteomes" id="UP000293433"/>
    </source>
</evidence>
<dbReference type="Pfam" id="PF07449">
    <property type="entry name" value="HyaE"/>
    <property type="match status" value="1"/>
</dbReference>
<evidence type="ECO:0000256" key="2">
    <source>
        <dbReference type="SAM" id="MobiDB-lite"/>
    </source>
</evidence>
<dbReference type="EMBL" id="SGWV01000007">
    <property type="protein sequence ID" value="RZS57881.1"/>
    <property type="molecule type" value="Genomic_DNA"/>
</dbReference>
<name>A0A4Q7LTU9_9BURK</name>
<dbReference type="CDD" id="cd02965">
    <property type="entry name" value="HyaE"/>
    <property type="match status" value="1"/>
</dbReference>
<dbReference type="OrthoDB" id="6560050at2"/>
<dbReference type="RefSeq" id="WP_130480092.1">
    <property type="nucleotide sequence ID" value="NZ_SGWV01000007.1"/>
</dbReference>
<comment type="caution">
    <text evidence="3">The sequence shown here is derived from an EMBL/GenBank/DDBJ whole genome shotgun (WGS) entry which is preliminary data.</text>
</comment>
<dbReference type="Proteomes" id="UP000293433">
    <property type="component" value="Unassembled WGS sequence"/>
</dbReference>
<comment type="similarity">
    <text evidence="1">Belongs to the HupG/HyaE family.</text>
</comment>
<dbReference type="InterPro" id="IPR036249">
    <property type="entry name" value="Thioredoxin-like_sf"/>
</dbReference>
<feature type="region of interest" description="Disordered" evidence="2">
    <location>
        <begin position="1"/>
        <end position="20"/>
    </location>
</feature>